<dbReference type="PANTHER" id="PTHR11017:SF385">
    <property type="entry name" value="DISEASE RESISTANCE PROTEIN (TIR-NBS-LRR CLASS)-RELATED"/>
    <property type="match status" value="1"/>
</dbReference>
<dbReference type="PRINTS" id="PR00364">
    <property type="entry name" value="DISEASERSIST"/>
</dbReference>
<dbReference type="InterPro" id="IPR042197">
    <property type="entry name" value="Apaf_helical"/>
</dbReference>
<comment type="caution">
    <text evidence="2">The sequence shown here is derived from an EMBL/GenBank/DDBJ whole genome shotgun (WGS) entry which is preliminary data.</text>
</comment>
<dbReference type="Proteomes" id="UP000825935">
    <property type="component" value="Chromosome 20"/>
</dbReference>
<dbReference type="InterPro" id="IPR044974">
    <property type="entry name" value="Disease_R_plants"/>
</dbReference>
<dbReference type="Gene3D" id="1.10.8.430">
    <property type="entry name" value="Helical domain of apoptotic protease-activating factors"/>
    <property type="match status" value="1"/>
</dbReference>
<evidence type="ECO:0000313" key="3">
    <source>
        <dbReference type="Proteomes" id="UP000825935"/>
    </source>
</evidence>
<dbReference type="GO" id="GO:0006952">
    <property type="term" value="P:defense response"/>
    <property type="evidence" value="ECO:0007669"/>
    <property type="project" value="InterPro"/>
</dbReference>
<keyword evidence="1" id="KW-0150">Chloroplast</keyword>
<evidence type="ECO:0000256" key="1">
    <source>
        <dbReference type="ARBA" id="ARBA00022528"/>
    </source>
</evidence>
<proteinExistence type="predicted"/>
<reference evidence="2" key="1">
    <citation type="submission" date="2021-08" db="EMBL/GenBank/DDBJ databases">
        <title>WGS assembly of Ceratopteris richardii.</title>
        <authorList>
            <person name="Marchant D.B."/>
            <person name="Chen G."/>
            <person name="Jenkins J."/>
            <person name="Shu S."/>
            <person name="Leebens-Mack J."/>
            <person name="Grimwood J."/>
            <person name="Schmutz J."/>
            <person name="Soltis P."/>
            <person name="Soltis D."/>
            <person name="Chen Z.-H."/>
        </authorList>
    </citation>
    <scope>NUCLEOTIDE SEQUENCE</scope>
    <source>
        <strain evidence="2">Whitten #5841</strain>
        <tissue evidence="2">Leaf</tissue>
    </source>
</reference>
<evidence type="ECO:0000313" key="2">
    <source>
        <dbReference type="EMBL" id="KAH7331399.1"/>
    </source>
</evidence>
<accession>A0A8T2SEV4</accession>
<name>A0A8T2SEV4_CERRI</name>
<dbReference type="OrthoDB" id="1357022at2759"/>
<sequence length="349" mass="40893">MTTRYLEVLKFAQPKEIFHVEGLGNREHWERLFNWHAFLKPEPPPHLKEVSRKMIAACQGLPLSLEVMGAHLYGHNYKSYWDESLRSLQQDGKGIFSVLSLSLMGLESKQREAFLDICCFLIGEKEEIACRVLEACYGYGRTYLDVLKSRCLITIDVDCGRRENRMIMYMKGEEEWDMELYDHLLRDVGKRMMGEEEVSVIGMHDHLRDMGRDIVRRTERNRVWDKESLEDILKDEKALSRLRGISIRSDFPFSKEAGKCRSLPALKILKVKQRLSPPRANWKNIFKNNFLENVQCNELRWLDWKKARFRCLPDGLCSKNLRVLDLSQSHNQEPPYQTCESWTFVGAVA</sequence>
<gene>
    <name evidence="2" type="ORF">KP509_20G031300</name>
</gene>
<keyword evidence="3" id="KW-1185">Reference proteome</keyword>
<dbReference type="InterPro" id="IPR027417">
    <property type="entry name" value="P-loop_NTPase"/>
</dbReference>
<dbReference type="SUPFAM" id="SSF52540">
    <property type="entry name" value="P-loop containing nucleoside triphosphate hydrolases"/>
    <property type="match status" value="1"/>
</dbReference>
<evidence type="ECO:0008006" key="4">
    <source>
        <dbReference type="Google" id="ProtNLM"/>
    </source>
</evidence>
<dbReference type="PANTHER" id="PTHR11017">
    <property type="entry name" value="LEUCINE-RICH REPEAT-CONTAINING PROTEIN"/>
    <property type="match status" value="1"/>
</dbReference>
<protein>
    <recommendedName>
        <fullName evidence="4">NB-ARC domain-containing protein</fullName>
    </recommendedName>
</protein>
<dbReference type="EMBL" id="CM035425">
    <property type="protein sequence ID" value="KAH7331399.1"/>
    <property type="molecule type" value="Genomic_DNA"/>
</dbReference>
<dbReference type="AlphaFoldDB" id="A0A8T2SEV4"/>
<organism evidence="2 3">
    <name type="scientific">Ceratopteris richardii</name>
    <name type="common">Triangle waterfern</name>
    <dbReference type="NCBI Taxonomy" id="49495"/>
    <lineage>
        <taxon>Eukaryota</taxon>
        <taxon>Viridiplantae</taxon>
        <taxon>Streptophyta</taxon>
        <taxon>Embryophyta</taxon>
        <taxon>Tracheophyta</taxon>
        <taxon>Polypodiopsida</taxon>
        <taxon>Polypodiidae</taxon>
        <taxon>Polypodiales</taxon>
        <taxon>Pteridineae</taxon>
        <taxon>Pteridaceae</taxon>
        <taxon>Parkerioideae</taxon>
        <taxon>Ceratopteris</taxon>
    </lineage>
</organism>
<dbReference type="GO" id="GO:0043531">
    <property type="term" value="F:ADP binding"/>
    <property type="evidence" value="ECO:0007669"/>
    <property type="project" value="InterPro"/>
</dbReference>
<keyword evidence="1" id="KW-0934">Plastid</keyword>